<keyword evidence="5" id="KW-0349">Heme</keyword>
<dbReference type="InterPro" id="IPR053007">
    <property type="entry name" value="CYP450_monoxygenase_sec-met"/>
</dbReference>
<evidence type="ECO:0000313" key="7">
    <source>
        <dbReference type="Proteomes" id="UP000799770"/>
    </source>
</evidence>
<feature type="binding site" description="axial binding residue" evidence="5">
    <location>
        <position position="191"/>
    </location>
    <ligand>
        <name>heme</name>
        <dbReference type="ChEBI" id="CHEBI:30413"/>
    </ligand>
    <ligandPart>
        <name>Fe</name>
        <dbReference type="ChEBI" id="CHEBI:18248"/>
    </ligandPart>
</feature>
<dbReference type="PANTHER" id="PTHR47582:SF1">
    <property type="entry name" value="P450, PUTATIVE (EUROFUNG)-RELATED"/>
    <property type="match status" value="1"/>
</dbReference>
<dbReference type="InterPro" id="IPR036396">
    <property type="entry name" value="Cyt_P450_sf"/>
</dbReference>
<evidence type="ECO:0000256" key="4">
    <source>
        <dbReference type="ARBA" id="ARBA00023004"/>
    </source>
</evidence>
<dbReference type="EMBL" id="ML977332">
    <property type="protein sequence ID" value="KAF2112223.1"/>
    <property type="molecule type" value="Genomic_DNA"/>
</dbReference>
<dbReference type="InterPro" id="IPR002403">
    <property type="entry name" value="Cyt_P450_E_grp-IV"/>
</dbReference>
<evidence type="ECO:0000313" key="6">
    <source>
        <dbReference type="EMBL" id="KAF2112223.1"/>
    </source>
</evidence>
<dbReference type="GO" id="GO:0005506">
    <property type="term" value="F:iron ion binding"/>
    <property type="evidence" value="ECO:0007669"/>
    <property type="project" value="InterPro"/>
</dbReference>
<evidence type="ECO:0000256" key="5">
    <source>
        <dbReference type="PIRSR" id="PIRSR602403-1"/>
    </source>
</evidence>
<dbReference type="OrthoDB" id="3366823at2759"/>
<evidence type="ECO:0000256" key="1">
    <source>
        <dbReference type="ARBA" id="ARBA00001971"/>
    </source>
</evidence>
<reference evidence="6" key="1">
    <citation type="journal article" date="2020" name="Stud. Mycol.">
        <title>101 Dothideomycetes genomes: a test case for predicting lifestyles and emergence of pathogens.</title>
        <authorList>
            <person name="Haridas S."/>
            <person name="Albert R."/>
            <person name="Binder M."/>
            <person name="Bloem J."/>
            <person name="Labutti K."/>
            <person name="Salamov A."/>
            <person name="Andreopoulos B."/>
            <person name="Baker S."/>
            <person name="Barry K."/>
            <person name="Bills G."/>
            <person name="Bluhm B."/>
            <person name="Cannon C."/>
            <person name="Castanera R."/>
            <person name="Culley D."/>
            <person name="Daum C."/>
            <person name="Ezra D."/>
            <person name="Gonzalez J."/>
            <person name="Henrissat B."/>
            <person name="Kuo A."/>
            <person name="Liang C."/>
            <person name="Lipzen A."/>
            <person name="Lutzoni F."/>
            <person name="Magnuson J."/>
            <person name="Mondo S."/>
            <person name="Nolan M."/>
            <person name="Ohm R."/>
            <person name="Pangilinan J."/>
            <person name="Park H.-J."/>
            <person name="Ramirez L."/>
            <person name="Alfaro M."/>
            <person name="Sun H."/>
            <person name="Tritt A."/>
            <person name="Yoshinaga Y."/>
            <person name="Zwiers L.-H."/>
            <person name="Turgeon B."/>
            <person name="Goodwin S."/>
            <person name="Spatafora J."/>
            <person name="Crous P."/>
            <person name="Grigoriev I."/>
        </authorList>
    </citation>
    <scope>NUCLEOTIDE SEQUENCE</scope>
    <source>
        <strain evidence="6">CBS 627.86</strain>
    </source>
</reference>
<dbReference type="AlphaFoldDB" id="A0A6A5YZJ3"/>
<dbReference type="SUPFAM" id="SSF48264">
    <property type="entry name" value="Cytochrome P450"/>
    <property type="match status" value="1"/>
</dbReference>
<gene>
    <name evidence="6" type="ORF">BDV96DRAFT_665365</name>
</gene>
<dbReference type="Gene3D" id="1.10.630.10">
    <property type="entry name" value="Cytochrome P450"/>
    <property type="match status" value="1"/>
</dbReference>
<dbReference type="PRINTS" id="PR00465">
    <property type="entry name" value="EP450IV"/>
</dbReference>
<accession>A0A6A5YZJ3</accession>
<comment type="similarity">
    <text evidence="2">Belongs to the cytochrome P450 family.</text>
</comment>
<protein>
    <submittedName>
        <fullName evidence="6">Cytochrome P450</fullName>
    </submittedName>
</protein>
<evidence type="ECO:0000256" key="3">
    <source>
        <dbReference type="ARBA" id="ARBA00022723"/>
    </source>
</evidence>
<dbReference type="GO" id="GO:0004497">
    <property type="term" value="F:monooxygenase activity"/>
    <property type="evidence" value="ECO:0007669"/>
    <property type="project" value="InterPro"/>
</dbReference>
<keyword evidence="7" id="KW-1185">Reference proteome</keyword>
<dbReference type="PANTHER" id="PTHR47582">
    <property type="entry name" value="P450, PUTATIVE (EUROFUNG)-RELATED"/>
    <property type="match status" value="1"/>
</dbReference>
<keyword evidence="4 5" id="KW-0408">Iron</keyword>
<keyword evidence="3 5" id="KW-0479">Metal-binding</keyword>
<dbReference type="PRINTS" id="PR00385">
    <property type="entry name" value="P450"/>
</dbReference>
<name>A0A6A5YZJ3_9PLEO</name>
<evidence type="ECO:0000256" key="2">
    <source>
        <dbReference type="ARBA" id="ARBA00010617"/>
    </source>
</evidence>
<dbReference type="Pfam" id="PF00067">
    <property type="entry name" value="p450"/>
    <property type="match status" value="1"/>
</dbReference>
<comment type="cofactor">
    <cofactor evidence="1 5">
        <name>heme</name>
        <dbReference type="ChEBI" id="CHEBI:30413"/>
    </cofactor>
</comment>
<sequence length="210" mass="23144">MNLYYASNRHQHGSQLSMARYTTLKPSLSDTDIARAECIHGLAVITNIVPVAFRTVFHVFSNPNVLSRVRKEVEAPAAMEESTTEGTHTRIVDMNRLKDVHFLTAIIQETLRYRARGTGPRMVLEDVTLTGDECEYHIEKDSVVILAHEGIHHSKGVWGDDAEEFVADRFLPGNKTVHNAFRGFGGGANMCPGKAFATAEIAALIAVLAI</sequence>
<dbReference type="GO" id="GO:0016705">
    <property type="term" value="F:oxidoreductase activity, acting on paired donors, with incorporation or reduction of molecular oxygen"/>
    <property type="evidence" value="ECO:0007669"/>
    <property type="project" value="InterPro"/>
</dbReference>
<dbReference type="InterPro" id="IPR001128">
    <property type="entry name" value="Cyt_P450"/>
</dbReference>
<proteinExistence type="inferred from homology"/>
<dbReference type="GO" id="GO:0020037">
    <property type="term" value="F:heme binding"/>
    <property type="evidence" value="ECO:0007669"/>
    <property type="project" value="InterPro"/>
</dbReference>
<dbReference type="Proteomes" id="UP000799770">
    <property type="component" value="Unassembled WGS sequence"/>
</dbReference>
<organism evidence="6 7">
    <name type="scientific">Lophiotrema nucula</name>
    <dbReference type="NCBI Taxonomy" id="690887"/>
    <lineage>
        <taxon>Eukaryota</taxon>
        <taxon>Fungi</taxon>
        <taxon>Dikarya</taxon>
        <taxon>Ascomycota</taxon>
        <taxon>Pezizomycotina</taxon>
        <taxon>Dothideomycetes</taxon>
        <taxon>Pleosporomycetidae</taxon>
        <taxon>Pleosporales</taxon>
        <taxon>Lophiotremataceae</taxon>
        <taxon>Lophiotrema</taxon>
    </lineage>
</organism>